<evidence type="ECO:0000256" key="1">
    <source>
        <dbReference type="SAM" id="Phobius"/>
    </source>
</evidence>
<dbReference type="Proteomes" id="UP000235828">
    <property type="component" value="Chromosome A"/>
</dbReference>
<keyword evidence="3" id="KW-1185">Reference proteome</keyword>
<dbReference type="KEGG" id="vta:A0635"/>
<proteinExistence type="predicted"/>
<feature type="transmembrane region" description="Helical" evidence="1">
    <location>
        <begin position="12"/>
        <end position="32"/>
    </location>
</feature>
<keyword evidence="1" id="KW-0472">Membrane</keyword>
<name>A0A2N8Z9M4_9VIBR</name>
<protein>
    <submittedName>
        <fullName evidence="2">Uncharacterized protein</fullName>
    </submittedName>
</protein>
<reference evidence="2 3" key="1">
    <citation type="submission" date="2017-10" db="EMBL/GenBank/DDBJ databases">
        <authorList>
            <person name="Banno H."/>
            <person name="Chua N.-H."/>
        </authorList>
    </citation>
    <scope>NUCLEOTIDE SEQUENCE [LARGE SCALE GENOMIC DNA]</scope>
    <source>
        <strain evidence="2">Vibrio tapetis CECT4600</strain>
    </source>
</reference>
<keyword evidence="1" id="KW-0812">Transmembrane</keyword>
<gene>
    <name evidence="2" type="ORF">VTAP4600_A0635</name>
</gene>
<organism evidence="2 3">
    <name type="scientific">Vibrio tapetis subsp. tapetis</name>
    <dbReference type="NCBI Taxonomy" id="1671868"/>
    <lineage>
        <taxon>Bacteria</taxon>
        <taxon>Pseudomonadati</taxon>
        <taxon>Pseudomonadota</taxon>
        <taxon>Gammaproteobacteria</taxon>
        <taxon>Vibrionales</taxon>
        <taxon>Vibrionaceae</taxon>
        <taxon>Vibrio</taxon>
    </lineage>
</organism>
<accession>A0A2N8Z9M4</accession>
<evidence type="ECO:0000313" key="2">
    <source>
        <dbReference type="EMBL" id="SON48614.1"/>
    </source>
</evidence>
<dbReference type="AlphaFoldDB" id="A0A2N8Z9M4"/>
<keyword evidence="1" id="KW-1133">Transmembrane helix</keyword>
<dbReference type="EMBL" id="LT960611">
    <property type="protein sequence ID" value="SON48614.1"/>
    <property type="molecule type" value="Genomic_DNA"/>
</dbReference>
<evidence type="ECO:0000313" key="3">
    <source>
        <dbReference type="Proteomes" id="UP000235828"/>
    </source>
</evidence>
<sequence length="42" mass="4958">MHIGFIYARMRIYFTCKIGLVCAHAICELRLIGYEKIGFYSR</sequence>